<dbReference type="InterPro" id="IPR049978">
    <property type="entry name" value="SCO6880-like"/>
</dbReference>
<proteinExistence type="predicted"/>
<sequence length="150" mass="15824">MGHPSPVLLEITKQGRPDTPSESLTTTSKGVEDEVFSNVLTSLQQDYRNALFNTQQSQIGQARDDAELTAARRTTEEQAQGHGVIRFGLLITAPVNSADELTTAAATVDNLAPAARIAVRPVYGSQAAAFAAALPLGLVLPLHTAVPQAH</sequence>
<dbReference type="NCBIfam" id="NF042935">
    <property type="entry name" value="SCO6880_fam"/>
    <property type="match status" value="1"/>
</dbReference>
<evidence type="ECO:0000313" key="1">
    <source>
        <dbReference type="EMBL" id="MFI5682231.1"/>
    </source>
</evidence>
<evidence type="ECO:0000313" key="2">
    <source>
        <dbReference type="Proteomes" id="UP001612415"/>
    </source>
</evidence>
<dbReference type="RefSeq" id="WP_398663530.1">
    <property type="nucleotide sequence ID" value="NZ_JBITDC010000049.1"/>
</dbReference>
<gene>
    <name evidence="1" type="ORF">ACIA8P_48235</name>
</gene>
<keyword evidence="2" id="KW-1185">Reference proteome</keyword>
<dbReference type="Proteomes" id="UP001612415">
    <property type="component" value="Unassembled WGS sequence"/>
</dbReference>
<reference evidence="1 2" key="1">
    <citation type="submission" date="2024-10" db="EMBL/GenBank/DDBJ databases">
        <title>The Natural Products Discovery Center: Release of the First 8490 Sequenced Strains for Exploring Actinobacteria Biosynthetic Diversity.</title>
        <authorList>
            <person name="Kalkreuter E."/>
            <person name="Kautsar S.A."/>
            <person name="Yang D."/>
            <person name="Bader C.D."/>
            <person name="Teijaro C.N."/>
            <person name="Fluegel L."/>
            <person name="Davis C.M."/>
            <person name="Simpson J.R."/>
            <person name="Lauterbach L."/>
            <person name="Steele A.D."/>
            <person name="Gui C."/>
            <person name="Meng S."/>
            <person name="Li G."/>
            <person name="Viehrig K."/>
            <person name="Ye F."/>
            <person name="Su P."/>
            <person name="Kiefer A.F."/>
            <person name="Nichols A."/>
            <person name="Cepeda A.J."/>
            <person name="Yan W."/>
            <person name="Fan B."/>
            <person name="Jiang Y."/>
            <person name="Adhikari A."/>
            <person name="Zheng C.-J."/>
            <person name="Schuster L."/>
            <person name="Cowan T.M."/>
            <person name="Smanski M.J."/>
            <person name="Chevrette M.G."/>
            <person name="De Carvalho L.P.S."/>
            <person name="Shen B."/>
        </authorList>
    </citation>
    <scope>NUCLEOTIDE SEQUENCE [LARGE SCALE GENOMIC DNA]</scope>
    <source>
        <strain evidence="1 2">NPDC051599</strain>
    </source>
</reference>
<name>A0ABW7YJ22_STRCE</name>
<dbReference type="EMBL" id="JBITDC010000049">
    <property type="protein sequence ID" value="MFI5682231.1"/>
    <property type="molecule type" value="Genomic_DNA"/>
</dbReference>
<comment type="caution">
    <text evidence="1">The sequence shown here is derived from an EMBL/GenBank/DDBJ whole genome shotgun (WGS) entry which is preliminary data.</text>
</comment>
<organism evidence="1 2">
    <name type="scientific">Streptomyces cellulosae</name>
    <dbReference type="NCBI Taxonomy" id="1968"/>
    <lineage>
        <taxon>Bacteria</taxon>
        <taxon>Bacillati</taxon>
        <taxon>Actinomycetota</taxon>
        <taxon>Actinomycetes</taxon>
        <taxon>Kitasatosporales</taxon>
        <taxon>Streptomycetaceae</taxon>
        <taxon>Streptomyces</taxon>
    </lineage>
</organism>
<accession>A0ABW7YJ22</accession>
<protein>
    <submittedName>
        <fullName evidence="1">SCO6880 family protein</fullName>
    </submittedName>
</protein>